<proteinExistence type="predicted"/>
<dbReference type="SUPFAM" id="SSF54665">
    <property type="entry name" value="CO dehydrogenase molybdoprotein N-domain-like"/>
    <property type="match status" value="1"/>
</dbReference>
<dbReference type="Gene3D" id="3.30.365.10">
    <property type="entry name" value="Aldehyde oxidase/xanthine dehydrogenase, molybdopterin binding domain"/>
    <property type="match status" value="4"/>
</dbReference>
<dbReference type="RefSeq" id="WP_094569150.1">
    <property type="nucleotide sequence ID" value="NZ_CP022743.1"/>
</dbReference>
<evidence type="ECO:0000313" key="3">
    <source>
        <dbReference type="Proteomes" id="UP000215002"/>
    </source>
</evidence>
<dbReference type="Pfam" id="PF01315">
    <property type="entry name" value="Ald_Xan_dh_C"/>
    <property type="match status" value="1"/>
</dbReference>
<dbReference type="Pfam" id="PF02738">
    <property type="entry name" value="MoCoBD_1"/>
    <property type="match status" value="1"/>
</dbReference>
<evidence type="ECO:0000313" key="2">
    <source>
        <dbReference type="EMBL" id="ASU32581.1"/>
    </source>
</evidence>
<dbReference type="GO" id="GO:0005506">
    <property type="term" value="F:iron ion binding"/>
    <property type="evidence" value="ECO:0007669"/>
    <property type="project" value="InterPro"/>
</dbReference>
<dbReference type="InterPro" id="IPR046867">
    <property type="entry name" value="AldOxase/xan_DH_MoCoBD2"/>
</dbReference>
<evidence type="ECO:0000259" key="1">
    <source>
        <dbReference type="SMART" id="SM01008"/>
    </source>
</evidence>
<dbReference type="SUPFAM" id="SSF56003">
    <property type="entry name" value="Molybdenum cofactor-binding domain"/>
    <property type="match status" value="1"/>
</dbReference>
<reference evidence="2 3" key="1">
    <citation type="submission" date="2017-08" db="EMBL/GenBank/DDBJ databases">
        <title>Complete genome sequence of Mucilaginibacter sp. strain BJC16-A31.</title>
        <authorList>
            <consortium name="Henan University of Science and Technology"/>
            <person name="You X."/>
        </authorList>
    </citation>
    <scope>NUCLEOTIDE SEQUENCE [LARGE SCALE GENOMIC DNA]</scope>
    <source>
        <strain evidence="2 3">BJC16-A31</strain>
    </source>
</reference>
<accession>A0A223NST9</accession>
<dbReference type="Proteomes" id="UP000215002">
    <property type="component" value="Chromosome"/>
</dbReference>
<keyword evidence="3" id="KW-1185">Reference proteome</keyword>
<dbReference type="InterPro" id="IPR036856">
    <property type="entry name" value="Ald_Oxase/Xan_DH_a/b_sf"/>
</dbReference>
<dbReference type="InterPro" id="IPR000674">
    <property type="entry name" value="Ald_Oxase/Xan_DH_a/b"/>
</dbReference>
<dbReference type="GO" id="GO:0016491">
    <property type="term" value="F:oxidoreductase activity"/>
    <property type="evidence" value="ECO:0007669"/>
    <property type="project" value="InterPro"/>
</dbReference>
<gene>
    <name evidence="2" type="ORF">MuYL_0678</name>
</gene>
<feature type="domain" description="Aldehyde oxidase/xanthine dehydrogenase a/b hammerhead" evidence="1">
    <location>
        <begin position="24"/>
        <end position="137"/>
    </location>
</feature>
<organism evidence="2 3">
    <name type="scientific">Mucilaginibacter xinganensis</name>
    <dbReference type="NCBI Taxonomy" id="1234841"/>
    <lineage>
        <taxon>Bacteria</taxon>
        <taxon>Pseudomonadati</taxon>
        <taxon>Bacteroidota</taxon>
        <taxon>Sphingobacteriia</taxon>
        <taxon>Sphingobacteriales</taxon>
        <taxon>Sphingobacteriaceae</taxon>
        <taxon>Mucilaginibacter</taxon>
    </lineage>
</organism>
<dbReference type="PANTHER" id="PTHR11908:SF153">
    <property type="entry name" value="DEHYDROGENASE"/>
    <property type="match status" value="1"/>
</dbReference>
<name>A0A223NST9_9SPHI</name>
<dbReference type="InterPro" id="IPR016208">
    <property type="entry name" value="Ald_Oxase/xanthine_DH-like"/>
</dbReference>
<dbReference type="PANTHER" id="PTHR11908">
    <property type="entry name" value="XANTHINE DEHYDROGENASE"/>
    <property type="match status" value="1"/>
</dbReference>
<protein>
    <submittedName>
        <fullName evidence="2">Xanthine dehydrogenase YagR molybdenum-binding subunit</fullName>
    </submittedName>
</protein>
<dbReference type="KEGG" id="muc:MuYL_0678"/>
<dbReference type="OrthoDB" id="9759099at2"/>
<dbReference type="EMBL" id="CP022743">
    <property type="protein sequence ID" value="ASU32581.1"/>
    <property type="molecule type" value="Genomic_DNA"/>
</dbReference>
<sequence>MKDQINKPSSSAGMSRIDGRLKVTGAARYSAEFTPAGMVYGVLVGSTITKGTIRAIDTKTAERAPGVLKVITYLNSPKIAGYQVEAGKPEPAKGTYKLFYNNKILFNGQPIAVVVADTFERALFAASLVKAQYSADGHHTNLIDNTAKAFAAEGDGTTKRGTEDAWKTAPVKLEQEYVIPSEVHSPMELHAIIAKWDAEDKLTVWTKTQGVQDTRDGIATIFKLPKENIQVNSKFVGGAFGSALQVWPHEVAAILAAKVVKRPVKLLLARADMFTSVGYRPYTWQKIGIGATKDGKLVGITHHAIGQTSTYEDFNEGPIGVSRTTYACPNVNTNYKIAALDIGSPTWMRGPGEATGAFALESALDELSYQLEMDPVELRLKNYAETEPESGKPYSSKYLNEAYKLGAEGIGWNNRKSKPASAIKDGWLVGYGMGGGMFGAYRDKAAARAIVTDNGILTLQTAVSDIGPGTGTAMVAIAAEVMGIPAERIRFEMGDSSLPQAPSQGGSATTATVGSAVFQACTDLKESFQKLIGNGGTDHPDYAAVLKKHNLPKLEATAASSGGTERDKYAMYSWSVHYIKVLVHPSTGVVKIDKAVCVADSGHIVSPKTARSQIVGGAIGGIGMALMEEMVIDDRYGKIVNSNFADYHVPVNADIPQIEAIFVNKPDPYINPMGAKGMGEIALIGMAAAVANAVYNATGKRVRELPITPDKLIGMDLELS</sequence>
<dbReference type="SMART" id="SM01008">
    <property type="entry name" value="Ald_Xan_dh_C"/>
    <property type="match status" value="1"/>
</dbReference>
<dbReference type="InterPro" id="IPR008274">
    <property type="entry name" value="AldOxase/xan_DH_MoCoBD1"/>
</dbReference>
<dbReference type="Pfam" id="PF20256">
    <property type="entry name" value="MoCoBD_2"/>
    <property type="match status" value="1"/>
</dbReference>
<dbReference type="Gene3D" id="3.90.1170.50">
    <property type="entry name" value="Aldehyde oxidase/xanthine dehydrogenase, a/b hammerhead"/>
    <property type="match status" value="1"/>
</dbReference>
<dbReference type="AlphaFoldDB" id="A0A223NST9"/>
<dbReference type="InterPro" id="IPR037165">
    <property type="entry name" value="AldOxase/xan_DH_Mopterin-bd_sf"/>
</dbReference>